<gene>
    <name evidence="3" type="ORF">CYJ73_24415</name>
</gene>
<comment type="caution">
    <text evidence="3">The sequence shown here is derived from an EMBL/GenBank/DDBJ whole genome shotgun (WGS) entry which is preliminary data.</text>
</comment>
<dbReference type="AlphaFoldDB" id="A0A2I1R1G9"/>
<sequence>AYISQLLIDINAQIDATILIVTHNINIARTIPDNIGMLFRKELVLFGPREQLLTSEQPVVKQFLSGDRFGPIGMSEEKDDAVAAQEAAMAAAGISGGGTKEDFTEIIPQVQPNPGMPERKAIARHRERVHAMLHELPENAQEAIRRSQEQEAQSFEDWRTHAASSAHRGAALAK</sequence>
<evidence type="ECO:0000313" key="4">
    <source>
        <dbReference type="Proteomes" id="UP000234662"/>
    </source>
</evidence>
<dbReference type="Proteomes" id="UP000234662">
    <property type="component" value="Unassembled WGS sequence"/>
</dbReference>
<feature type="non-terminal residue" evidence="3">
    <location>
        <position position="1"/>
    </location>
</feature>
<evidence type="ECO:0000313" key="3">
    <source>
        <dbReference type="EMBL" id="PKZ62964.1"/>
    </source>
</evidence>
<dbReference type="GO" id="GO:0005524">
    <property type="term" value="F:ATP binding"/>
    <property type="evidence" value="ECO:0007669"/>
    <property type="project" value="UniProtKB-KW"/>
</dbReference>
<organism evidence="3 4">
    <name type="scientific">Gordonia terrae</name>
    <dbReference type="NCBI Taxonomy" id="2055"/>
    <lineage>
        <taxon>Bacteria</taxon>
        <taxon>Bacillati</taxon>
        <taxon>Actinomycetota</taxon>
        <taxon>Actinomycetes</taxon>
        <taxon>Mycobacteriales</taxon>
        <taxon>Gordoniaceae</taxon>
        <taxon>Gordonia</taxon>
    </lineage>
</organism>
<proteinExistence type="predicted"/>
<accession>A0A2I1R1G9</accession>
<dbReference type="PANTHER" id="PTHR43023:SF6">
    <property type="entry name" value="INTERMEMBRANE PHOSPHOLIPID TRANSPORT SYSTEM ATP-BINDING PROTEIN MLAF"/>
    <property type="match status" value="1"/>
</dbReference>
<dbReference type="InterPro" id="IPR027417">
    <property type="entry name" value="P-loop_NTPase"/>
</dbReference>
<evidence type="ECO:0000256" key="2">
    <source>
        <dbReference type="SAM" id="MobiDB-lite"/>
    </source>
</evidence>
<dbReference type="PANTHER" id="PTHR43023">
    <property type="entry name" value="PROTEIN TRIGALACTOSYLDIACYLGLYCEROL 3, CHLOROPLASTIC"/>
    <property type="match status" value="1"/>
</dbReference>
<reference evidence="3 4" key="1">
    <citation type="submission" date="2017-12" db="EMBL/GenBank/DDBJ databases">
        <title>Phylogenetic diversity of female urinary microbiome.</title>
        <authorList>
            <person name="Thomas-White K."/>
            <person name="Wolfe A.J."/>
        </authorList>
    </citation>
    <scope>NUCLEOTIDE SEQUENCE [LARGE SCALE GENOMIC DNA]</scope>
    <source>
        <strain evidence="3 4">UMB0777</strain>
    </source>
</reference>
<dbReference type="EMBL" id="PKJC01000037">
    <property type="protein sequence ID" value="PKZ62964.1"/>
    <property type="molecule type" value="Genomic_DNA"/>
</dbReference>
<feature type="region of interest" description="Disordered" evidence="2">
    <location>
        <begin position="142"/>
        <end position="174"/>
    </location>
</feature>
<evidence type="ECO:0000256" key="1">
    <source>
        <dbReference type="ARBA" id="ARBA00022448"/>
    </source>
</evidence>
<name>A0A2I1R1G9_9ACTN</name>
<keyword evidence="1" id="KW-0813">Transport</keyword>
<protein>
    <submittedName>
        <fullName evidence="3">ABC transporter ATP-binding protein</fullName>
    </submittedName>
</protein>
<feature type="compositionally biased region" description="Low complexity" evidence="2">
    <location>
        <begin position="161"/>
        <end position="174"/>
    </location>
</feature>
<keyword evidence="3" id="KW-0547">Nucleotide-binding</keyword>
<dbReference type="SUPFAM" id="SSF52540">
    <property type="entry name" value="P-loop containing nucleoside triphosphate hydrolases"/>
    <property type="match status" value="1"/>
</dbReference>
<keyword evidence="3" id="KW-0067">ATP-binding</keyword>
<dbReference type="Gene3D" id="3.40.50.300">
    <property type="entry name" value="P-loop containing nucleotide triphosphate hydrolases"/>
    <property type="match status" value="1"/>
</dbReference>